<accession>A0A4V2RVI8</accession>
<sequence>MNKLTILLIPLIIFTAHLNGQRYYVTNNYVYDLFLMNPAGAGSNTECVTMNGFYQRQWFGIDMAPTTQLFTLQAPLGANVGSGTYLYNDQNGNNKKIGIQQTFSTVVTLRENMRGYTTLRFGLSALVEQTSINQSNFTPGIMDPVLDNGTLSGTGFNAASGFILNHNQHHIGASVTNIFPQNNPMYNSEFEPELPADLHFHVGSLFKIPNYDIYIEPLVYYRRNSLSDTRMDMNLKMSMPTPDPDLAFWGVLAHRRTVDHQLGKDLGIATTLGLVYRGINFGIEYQHGLTSAQTHLGSAMQLVVGYAFCRSGRPRTLPCHERDEMLQSPGGDNGNGRRFSIFRRR</sequence>
<dbReference type="AlphaFoldDB" id="A0A4V2RVI8"/>
<reference evidence="2 3" key="1">
    <citation type="submission" date="2019-03" db="EMBL/GenBank/DDBJ databases">
        <title>Genomic Encyclopedia of Type Strains, Phase IV (KMG-IV): sequencing the most valuable type-strain genomes for metagenomic binning, comparative biology and taxonomic classification.</title>
        <authorList>
            <person name="Goeker M."/>
        </authorList>
    </citation>
    <scope>NUCLEOTIDE SEQUENCE [LARGE SCALE GENOMIC DNA]</scope>
    <source>
        <strain evidence="2 3">DSM 24179</strain>
    </source>
</reference>
<dbReference type="Pfam" id="PF11751">
    <property type="entry name" value="PorP_SprF"/>
    <property type="match status" value="1"/>
</dbReference>
<evidence type="ECO:0000256" key="1">
    <source>
        <dbReference type="SAM" id="MobiDB-lite"/>
    </source>
</evidence>
<dbReference type="InterPro" id="IPR019861">
    <property type="entry name" value="PorP/SprF_Bacteroidetes"/>
</dbReference>
<dbReference type="RefSeq" id="WP_132435332.1">
    <property type="nucleotide sequence ID" value="NZ_SLWK01000018.1"/>
</dbReference>
<evidence type="ECO:0000313" key="2">
    <source>
        <dbReference type="EMBL" id="TCO04454.1"/>
    </source>
</evidence>
<dbReference type="Proteomes" id="UP000295221">
    <property type="component" value="Unassembled WGS sequence"/>
</dbReference>
<dbReference type="NCBIfam" id="TIGR03519">
    <property type="entry name" value="T9SS_PorP_fam"/>
    <property type="match status" value="1"/>
</dbReference>
<dbReference type="OrthoDB" id="648347at2"/>
<protein>
    <submittedName>
        <fullName evidence="2">Type IX secretion system PorP/SprF family membrane protein</fullName>
    </submittedName>
</protein>
<name>A0A4V2RVI8_9BACT</name>
<comment type="caution">
    <text evidence="2">The sequence shown here is derived from an EMBL/GenBank/DDBJ whole genome shotgun (WGS) entry which is preliminary data.</text>
</comment>
<gene>
    <name evidence="2" type="ORF">EV194_11843</name>
</gene>
<feature type="region of interest" description="Disordered" evidence="1">
    <location>
        <begin position="322"/>
        <end position="345"/>
    </location>
</feature>
<keyword evidence="3" id="KW-1185">Reference proteome</keyword>
<proteinExistence type="predicted"/>
<evidence type="ECO:0000313" key="3">
    <source>
        <dbReference type="Proteomes" id="UP000295221"/>
    </source>
</evidence>
<organism evidence="2 3">
    <name type="scientific">Natronoflexus pectinivorans</name>
    <dbReference type="NCBI Taxonomy" id="682526"/>
    <lineage>
        <taxon>Bacteria</taxon>
        <taxon>Pseudomonadati</taxon>
        <taxon>Bacteroidota</taxon>
        <taxon>Bacteroidia</taxon>
        <taxon>Marinilabiliales</taxon>
        <taxon>Marinilabiliaceae</taxon>
        <taxon>Natronoflexus</taxon>
    </lineage>
</organism>
<dbReference type="EMBL" id="SLWK01000018">
    <property type="protein sequence ID" value="TCO04454.1"/>
    <property type="molecule type" value="Genomic_DNA"/>
</dbReference>